<comment type="caution">
    <text evidence="4">The sequence shown here is derived from an EMBL/GenBank/DDBJ whole genome shotgun (WGS) entry which is preliminary data.</text>
</comment>
<feature type="domain" description="DUF4767" evidence="3">
    <location>
        <begin position="101"/>
        <end position="232"/>
    </location>
</feature>
<dbReference type="AlphaFoldDB" id="A0A4S2BRP2"/>
<gene>
    <name evidence="4" type="ORF">E5351_01000</name>
</gene>
<evidence type="ECO:0000259" key="3">
    <source>
        <dbReference type="Pfam" id="PF15983"/>
    </source>
</evidence>
<dbReference type="EMBL" id="SRYV01000001">
    <property type="protein sequence ID" value="TGY17718.1"/>
    <property type="molecule type" value="Genomic_DNA"/>
</dbReference>
<keyword evidence="2" id="KW-0732">Signal</keyword>
<name>A0A4S2BRP2_9LACO</name>
<feature type="compositionally biased region" description="Low complexity" evidence="1">
    <location>
        <begin position="49"/>
        <end position="58"/>
    </location>
</feature>
<dbReference type="Pfam" id="PF15983">
    <property type="entry name" value="DUF4767"/>
    <property type="match status" value="1"/>
</dbReference>
<organism evidence="4 5">
    <name type="scientific">Lactobacillus intestinalis</name>
    <dbReference type="NCBI Taxonomy" id="151781"/>
    <lineage>
        <taxon>Bacteria</taxon>
        <taxon>Bacillati</taxon>
        <taxon>Bacillota</taxon>
        <taxon>Bacilli</taxon>
        <taxon>Lactobacillales</taxon>
        <taxon>Lactobacillaceae</taxon>
        <taxon>Lactobacillus</taxon>
    </lineage>
</organism>
<accession>A0A4S2BRP2</accession>
<evidence type="ECO:0000313" key="4">
    <source>
        <dbReference type="EMBL" id="TGY17718.1"/>
    </source>
</evidence>
<evidence type="ECO:0000313" key="5">
    <source>
        <dbReference type="Proteomes" id="UP000309117"/>
    </source>
</evidence>
<dbReference type="InterPro" id="IPR031927">
    <property type="entry name" value="DUF4767"/>
</dbReference>
<feature type="region of interest" description="Disordered" evidence="1">
    <location>
        <begin position="37"/>
        <end position="105"/>
    </location>
</feature>
<evidence type="ECO:0000256" key="2">
    <source>
        <dbReference type="SAM" id="SignalP"/>
    </source>
</evidence>
<proteinExistence type="predicted"/>
<sequence>MKKRMLVGITALLLTTLLTGCSNIKFDKDGIRFGSSSKVEEKAAKKSSSRSSSSSTAKTIKKAPVKPSKIKDKKKSKTSSKPKKKKKVVKKVNSKKKKSTASWTSQKDQQLNNFVASWSQNLQQQYQKYDGQNSLKAINGLSYPDVFTQRSFTLNNRNIELRWSPKGKNIAQYNVVAIYNDNFKDKNWHLTYLFCLHNKKPVVLLEQGHNTNPIIVTVAKDSVLKNSFAKIVNGR</sequence>
<feature type="signal peptide" evidence="2">
    <location>
        <begin position="1"/>
        <end position="20"/>
    </location>
</feature>
<evidence type="ECO:0000256" key="1">
    <source>
        <dbReference type="SAM" id="MobiDB-lite"/>
    </source>
</evidence>
<dbReference type="RefSeq" id="WP_135960177.1">
    <property type="nucleotide sequence ID" value="NZ_CAQPHE010000001.1"/>
</dbReference>
<feature type="chain" id="PRO_5039136088" evidence="2">
    <location>
        <begin position="21"/>
        <end position="235"/>
    </location>
</feature>
<reference evidence="4 5" key="1">
    <citation type="submission" date="2019-04" db="EMBL/GenBank/DDBJ databases">
        <title>Microbes associate with the intestines of laboratory mice.</title>
        <authorList>
            <person name="Navarre W."/>
            <person name="Wong E."/>
            <person name="Huang K."/>
            <person name="Tropini C."/>
            <person name="Ng K."/>
            <person name="Yu B."/>
        </authorList>
    </citation>
    <scope>NUCLEOTIDE SEQUENCE [LARGE SCALE GENOMIC DNA]</scope>
    <source>
        <strain evidence="4 5">NM61_E11</strain>
    </source>
</reference>
<protein>
    <submittedName>
        <fullName evidence="4">DUF4767 domain-containing protein</fullName>
    </submittedName>
</protein>
<feature type="compositionally biased region" description="Basic residues" evidence="1">
    <location>
        <begin position="71"/>
        <end position="99"/>
    </location>
</feature>
<dbReference type="Proteomes" id="UP000309117">
    <property type="component" value="Unassembled WGS sequence"/>
</dbReference>
<dbReference type="PROSITE" id="PS51257">
    <property type="entry name" value="PROKAR_LIPOPROTEIN"/>
    <property type="match status" value="1"/>
</dbReference>